<gene>
    <name evidence="2" type="ORF">ACAT0790_LOCUS61036</name>
</gene>
<reference evidence="2" key="1">
    <citation type="submission" date="2021-01" db="EMBL/GenBank/DDBJ databases">
        <authorList>
            <person name="Corre E."/>
            <person name="Pelletier E."/>
            <person name="Niang G."/>
            <person name="Scheremetjew M."/>
            <person name="Finn R."/>
            <person name="Kale V."/>
            <person name="Holt S."/>
            <person name="Cochrane G."/>
            <person name="Meng A."/>
            <person name="Brown T."/>
            <person name="Cohen L."/>
        </authorList>
    </citation>
    <scope>NUCLEOTIDE SEQUENCE</scope>
    <source>
        <strain evidence="2">OF101</strain>
    </source>
</reference>
<feature type="chain" id="PRO_5030773013" evidence="1">
    <location>
        <begin position="20"/>
        <end position="196"/>
    </location>
</feature>
<proteinExistence type="predicted"/>
<accession>A0A7S1S4F8</accession>
<evidence type="ECO:0000313" key="2">
    <source>
        <dbReference type="EMBL" id="CAD9184264.1"/>
    </source>
</evidence>
<evidence type="ECO:0000256" key="1">
    <source>
        <dbReference type="SAM" id="SignalP"/>
    </source>
</evidence>
<dbReference type="EMBL" id="HBGE01102398">
    <property type="protein sequence ID" value="CAD9184264.1"/>
    <property type="molecule type" value="Transcribed_RNA"/>
</dbReference>
<dbReference type="AlphaFoldDB" id="A0A7S1S4F8"/>
<keyword evidence="1" id="KW-0732">Signal</keyword>
<feature type="signal peptide" evidence="1">
    <location>
        <begin position="1"/>
        <end position="19"/>
    </location>
</feature>
<protein>
    <submittedName>
        <fullName evidence="2">Uncharacterized protein</fullName>
    </submittedName>
</protein>
<sequence>MRALSGSVLAALCLAGVAAEDRMVGEHGQAVLGCVCKGGKGTHGYCGYHFHMGSQESKPWCRTKYSCGKSGLMGSWAHCDPKGVLRRRAKDGQLYTSHEFKDFYGKEGREQWTTAAPYTERRLASNQKAYTVLEFRDYYIDSRGEEGWITAWNDAKPEARQANDGKWWTWDEFVKFYDKKEAWKRWDEAKSSRSEL</sequence>
<name>A0A7S1S4F8_ALECA</name>
<organism evidence="2">
    <name type="scientific">Alexandrium catenella</name>
    <name type="common">Red tide dinoflagellate</name>
    <name type="synonym">Gonyaulax catenella</name>
    <dbReference type="NCBI Taxonomy" id="2925"/>
    <lineage>
        <taxon>Eukaryota</taxon>
        <taxon>Sar</taxon>
        <taxon>Alveolata</taxon>
        <taxon>Dinophyceae</taxon>
        <taxon>Gonyaulacales</taxon>
        <taxon>Pyrocystaceae</taxon>
        <taxon>Alexandrium</taxon>
    </lineage>
</organism>